<dbReference type="AlphaFoldDB" id="A0AAD5E1V7"/>
<dbReference type="GeneID" id="75918053"/>
<dbReference type="EMBL" id="MU621014">
    <property type="protein sequence ID" value="KAI8574985.1"/>
    <property type="molecule type" value="Genomic_DNA"/>
</dbReference>
<reference evidence="1" key="2">
    <citation type="journal article" date="2022" name="Proc. Natl. Acad. Sci. U.S.A.">
        <title>Diploid-dominant life cycles characterize the early evolution of Fungi.</title>
        <authorList>
            <person name="Amses K.R."/>
            <person name="Simmons D.R."/>
            <person name="Longcore J.E."/>
            <person name="Mondo S.J."/>
            <person name="Seto K."/>
            <person name="Jeronimo G.H."/>
            <person name="Bonds A.E."/>
            <person name="Quandt C.A."/>
            <person name="Davis W.J."/>
            <person name="Chang Y."/>
            <person name="Federici B.A."/>
            <person name="Kuo A."/>
            <person name="LaButti K."/>
            <person name="Pangilinan J."/>
            <person name="Andreopoulos W."/>
            <person name="Tritt A."/>
            <person name="Riley R."/>
            <person name="Hundley H."/>
            <person name="Johnson J."/>
            <person name="Lipzen A."/>
            <person name="Barry K."/>
            <person name="Lang B.F."/>
            <person name="Cuomo C.A."/>
            <person name="Buchler N.E."/>
            <person name="Grigoriev I.V."/>
            <person name="Spatafora J.W."/>
            <person name="Stajich J.E."/>
            <person name="James T.Y."/>
        </authorList>
    </citation>
    <scope>NUCLEOTIDE SEQUENCE</scope>
    <source>
        <strain evidence="1">AG</strain>
    </source>
</reference>
<evidence type="ECO:0000313" key="1">
    <source>
        <dbReference type="EMBL" id="KAI8574985.1"/>
    </source>
</evidence>
<name>A0AAD5E1V7_UMBRA</name>
<organism evidence="1 2">
    <name type="scientific">Umbelopsis ramanniana AG</name>
    <dbReference type="NCBI Taxonomy" id="1314678"/>
    <lineage>
        <taxon>Eukaryota</taxon>
        <taxon>Fungi</taxon>
        <taxon>Fungi incertae sedis</taxon>
        <taxon>Mucoromycota</taxon>
        <taxon>Mucoromycotina</taxon>
        <taxon>Umbelopsidomycetes</taxon>
        <taxon>Umbelopsidales</taxon>
        <taxon>Umbelopsidaceae</taxon>
        <taxon>Umbelopsis</taxon>
    </lineage>
</organism>
<reference evidence="1" key="1">
    <citation type="submission" date="2021-06" db="EMBL/GenBank/DDBJ databases">
        <authorList>
            <consortium name="DOE Joint Genome Institute"/>
            <person name="Mondo S.J."/>
            <person name="Amses K.R."/>
            <person name="Simmons D.R."/>
            <person name="Longcore J.E."/>
            <person name="Seto K."/>
            <person name="Alves G.H."/>
            <person name="Bonds A.E."/>
            <person name="Quandt C.A."/>
            <person name="Davis W.J."/>
            <person name="Chang Y."/>
            <person name="Letcher P.M."/>
            <person name="Powell M.J."/>
            <person name="Kuo A."/>
            <person name="Labutti K."/>
            <person name="Pangilinan J."/>
            <person name="Andreopoulos W."/>
            <person name="Tritt A."/>
            <person name="Riley R."/>
            <person name="Hundley H."/>
            <person name="Johnson J."/>
            <person name="Lipzen A."/>
            <person name="Barry K."/>
            <person name="Berbee M.L."/>
            <person name="Buchler N.E."/>
            <person name="Grigoriev I.V."/>
            <person name="Spatafora J.W."/>
            <person name="Stajich J.E."/>
            <person name="James T.Y."/>
        </authorList>
    </citation>
    <scope>NUCLEOTIDE SEQUENCE</scope>
    <source>
        <strain evidence="1">AG</strain>
    </source>
</reference>
<sequence>MLNSNVAHDGKDRKYPCPLYSLGTDIRNSLRRHITRMHSNVDIGPGAKGHRTDSDSKIILKHLLLRKKLHYSMLYC</sequence>
<dbReference type="RefSeq" id="XP_051439991.1">
    <property type="nucleotide sequence ID" value="XM_051592711.1"/>
</dbReference>
<protein>
    <submittedName>
        <fullName evidence="1">Uncharacterized protein</fullName>
    </submittedName>
</protein>
<accession>A0AAD5E1V7</accession>
<evidence type="ECO:0000313" key="2">
    <source>
        <dbReference type="Proteomes" id="UP001206595"/>
    </source>
</evidence>
<keyword evidence="2" id="KW-1185">Reference proteome</keyword>
<proteinExistence type="predicted"/>
<comment type="caution">
    <text evidence="1">The sequence shown here is derived from an EMBL/GenBank/DDBJ whole genome shotgun (WGS) entry which is preliminary data.</text>
</comment>
<dbReference type="Proteomes" id="UP001206595">
    <property type="component" value="Unassembled WGS sequence"/>
</dbReference>
<gene>
    <name evidence="1" type="ORF">K450DRAFT_263840</name>
</gene>